<accession>A0A8S9J572</accession>
<evidence type="ECO:0000313" key="2">
    <source>
        <dbReference type="Proteomes" id="UP000712281"/>
    </source>
</evidence>
<dbReference type="EMBL" id="QGKW02001660">
    <property type="protein sequence ID" value="KAF2577225.1"/>
    <property type="molecule type" value="Genomic_DNA"/>
</dbReference>
<proteinExistence type="predicted"/>
<dbReference type="AlphaFoldDB" id="A0A8S9J572"/>
<name>A0A8S9J572_BRACR</name>
<evidence type="ECO:0000313" key="1">
    <source>
        <dbReference type="EMBL" id="KAF2577225.1"/>
    </source>
</evidence>
<protein>
    <submittedName>
        <fullName evidence="1">Uncharacterized protein</fullName>
    </submittedName>
</protein>
<reference evidence="1" key="1">
    <citation type="submission" date="2019-12" db="EMBL/GenBank/DDBJ databases">
        <title>Genome sequencing and annotation of Brassica cretica.</title>
        <authorList>
            <person name="Studholme D.J."/>
            <person name="Sarris P.F."/>
        </authorList>
    </citation>
    <scope>NUCLEOTIDE SEQUENCE</scope>
    <source>
        <strain evidence="1">PFS-001/15</strain>
        <tissue evidence="1">Leaf</tissue>
    </source>
</reference>
<dbReference type="Proteomes" id="UP000712281">
    <property type="component" value="Unassembled WGS sequence"/>
</dbReference>
<gene>
    <name evidence="1" type="ORF">F2Q68_00004468</name>
</gene>
<organism evidence="1 2">
    <name type="scientific">Brassica cretica</name>
    <name type="common">Mustard</name>
    <dbReference type="NCBI Taxonomy" id="69181"/>
    <lineage>
        <taxon>Eukaryota</taxon>
        <taxon>Viridiplantae</taxon>
        <taxon>Streptophyta</taxon>
        <taxon>Embryophyta</taxon>
        <taxon>Tracheophyta</taxon>
        <taxon>Spermatophyta</taxon>
        <taxon>Magnoliopsida</taxon>
        <taxon>eudicotyledons</taxon>
        <taxon>Gunneridae</taxon>
        <taxon>Pentapetalae</taxon>
        <taxon>rosids</taxon>
        <taxon>malvids</taxon>
        <taxon>Brassicales</taxon>
        <taxon>Brassicaceae</taxon>
        <taxon>Brassiceae</taxon>
        <taxon>Brassica</taxon>
    </lineage>
</organism>
<comment type="caution">
    <text evidence="1">The sequence shown here is derived from an EMBL/GenBank/DDBJ whole genome shotgun (WGS) entry which is preliminary data.</text>
</comment>
<sequence>MTSNKLGSPSKRGRRGERCLVTWTLPSLLPSRSAGPGICSGSDFRSPWLLFERVSRFARLGQDVFHCFALVFGKLLIEVPVGEQASLEGRDSSGDTAFGDSHLFWIEAGYVASQGFRSVPEDFVEAVGGLLQVHAAGELLHEFIAGNRKGSYGPGGRRGRPDQWCRRTPLLVLVSEGKILRFELAELLGALLQLLGVFVEFLLQGLELQGEVGIGLLPSSMQPSYLTLQIIDLLMEFSFPLGSFG</sequence>